<dbReference type="Pfam" id="PF17862">
    <property type="entry name" value="AAA_lid_3"/>
    <property type="match status" value="2"/>
</dbReference>
<organism evidence="12 13">
    <name type="scientific">Crotalus adamanteus</name>
    <name type="common">Eastern diamondback rattlesnake</name>
    <dbReference type="NCBI Taxonomy" id="8729"/>
    <lineage>
        <taxon>Eukaryota</taxon>
        <taxon>Metazoa</taxon>
        <taxon>Chordata</taxon>
        <taxon>Craniata</taxon>
        <taxon>Vertebrata</taxon>
        <taxon>Euteleostomi</taxon>
        <taxon>Lepidosauria</taxon>
        <taxon>Squamata</taxon>
        <taxon>Bifurcata</taxon>
        <taxon>Unidentata</taxon>
        <taxon>Episquamata</taxon>
        <taxon>Toxicofera</taxon>
        <taxon>Serpentes</taxon>
        <taxon>Colubroidea</taxon>
        <taxon>Viperidae</taxon>
        <taxon>Crotalinae</taxon>
        <taxon>Crotalus</taxon>
    </lineage>
</organism>
<dbReference type="GO" id="GO:0051228">
    <property type="term" value="P:mitotic spindle disassembly"/>
    <property type="evidence" value="ECO:0007669"/>
    <property type="project" value="TreeGrafter"/>
</dbReference>
<proteinExistence type="inferred from homology"/>
<dbReference type="SMART" id="SM00382">
    <property type="entry name" value="AAA"/>
    <property type="match status" value="2"/>
</dbReference>
<dbReference type="InterPro" id="IPR005938">
    <property type="entry name" value="AAA_ATPase_CDC48"/>
</dbReference>
<dbReference type="Proteomes" id="UP001474421">
    <property type="component" value="Unassembled WGS sequence"/>
</dbReference>
<dbReference type="GO" id="GO:0031593">
    <property type="term" value="F:polyubiquitin modification-dependent protein binding"/>
    <property type="evidence" value="ECO:0007669"/>
    <property type="project" value="TreeGrafter"/>
</dbReference>
<dbReference type="SUPFAM" id="SSF52540">
    <property type="entry name" value="P-loop containing nucleoside triphosphate hydrolases"/>
    <property type="match status" value="2"/>
</dbReference>
<dbReference type="InterPro" id="IPR009010">
    <property type="entry name" value="Asp_de-COase-like_dom_sf"/>
</dbReference>
<dbReference type="Gene3D" id="2.40.40.20">
    <property type="match status" value="1"/>
</dbReference>
<keyword evidence="13" id="KW-1185">Reference proteome</keyword>
<protein>
    <recommendedName>
        <fullName evidence="3">Transitional endoplasmic reticulum ATPase</fullName>
        <ecNumber evidence="2">3.6.4.6</ecNumber>
    </recommendedName>
    <alternativeName>
        <fullName evidence="6">Valosin-containing protein</fullName>
    </alternativeName>
</protein>
<dbReference type="Pfam" id="PF02359">
    <property type="entry name" value="CDC48_N"/>
    <property type="match status" value="1"/>
</dbReference>
<dbReference type="InterPro" id="IPR027417">
    <property type="entry name" value="P-loop_NTPase"/>
</dbReference>
<feature type="region of interest" description="Disordered" evidence="8">
    <location>
        <begin position="841"/>
        <end position="880"/>
    </location>
</feature>
<feature type="domain" description="CDC48" evidence="10">
    <location>
        <begin position="199"/>
        <end position="265"/>
    </location>
</feature>
<feature type="domain" description="CDC48 N-terminal subdomain" evidence="11">
    <location>
        <begin position="99"/>
        <end position="182"/>
    </location>
</feature>
<evidence type="ECO:0000313" key="13">
    <source>
        <dbReference type="Proteomes" id="UP001474421"/>
    </source>
</evidence>
<sequence>MGFLTGILGLMRRLAEGSDSESSSHQQSSACLGKAAVSGERDRAGHDRVSWVSERERKQESAAQDVTGLGTADMPASGGDPKGEDYSTAILRQKHRPNRLIVDEAANEDNSIVSLSQVKMEELHLFRGDTVLMKGKKRRETVCIVLTDESCQNEKIRMNRVTRNNLRVRLGDVVSVQACPDVKYGKRIHVLPIDDTITGLTGNLFDVYLKPYFLEAYRPVHKGDIFLVRGGMRAVEFKVVEVDPSPHCIVAPDTIIHCEGEPIKREDEEESLNDVGYDDIGGCRKQLAQIKEMVELPLRHPGLFKAIGVKPPRGILLYGPPGTGKTLVARAVANETGAFFFLINGPEIMSKLAGESESNLRKAFEEAEKNAPAIIFIDELDAIAPKREKTHGEVERRIVSQLLTLMDGLKQRSHVIVMAATNRPNSIDPALRRFGRFDREIDIGIPDSVGRLEILQIHTKNMKLADDVDLERVANETHGHVGADLAALCSEAALQAIRKKMSVIDLEDDTIDADILNAMAVTMDDFQWALGQSNPSALRETVVEVPQVSWDDIGGLQEVKRELQELVQFPVEYPDKFLKFGMTPSRGVLFYGPPGCGKTLLAKAIANECQANFVSIKGPELLTMWFGESEANVRDVFDKARQAAPCILFFDELDSIAKARGGGAGDGGGAADRVINQILTEMDGMTNKKTVFIIGATNRPDIIDPAILRPGRLDQLIYIPLPDEKSRIAILQANLRKSPIAKDVDLNCLAKITHGFSGADLTEICQRACKLAIREAIEMEIKAERERQHQKCTAMDDDYDPVPEIRRDHFEEAMRFARRSVSDNDIRKYEMFAQTLQQSRGFGNFRFPSGKQSSGGGGSSGSNSGQGSLFQEEGDDDLYN</sequence>
<evidence type="ECO:0000256" key="3">
    <source>
        <dbReference type="ARBA" id="ARBA00019970"/>
    </source>
</evidence>
<evidence type="ECO:0000259" key="11">
    <source>
        <dbReference type="SMART" id="SM01073"/>
    </source>
</evidence>
<dbReference type="Gene3D" id="3.10.330.10">
    <property type="match status" value="1"/>
</dbReference>
<dbReference type="GO" id="GO:0005634">
    <property type="term" value="C:nucleus"/>
    <property type="evidence" value="ECO:0007669"/>
    <property type="project" value="TreeGrafter"/>
</dbReference>
<evidence type="ECO:0000313" key="12">
    <source>
        <dbReference type="EMBL" id="KAK9406741.1"/>
    </source>
</evidence>
<feature type="compositionally biased region" description="Basic and acidic residues" evidence="8">
    <location>
        <begin position="39"/>
        <end position="60"/>
    </location>
</feature>
<feature type="domain" description="AAA+ ATPase" evidence="9">
    <location>
        <begin position="311"/>
        <end position="447"/>
    </location>
</feature>
<dbReference type="FunFam" id="3.10.330.10:FF:000001">
    <property type="entry name" value="Cell division control 48"/>
    <property type="match status" value="1"/>
</dbReference>
<dbReference type="GO" id="GO:0016887">
    <property type="term" value="F:ATP hydrolysis activity"/>
    <property type="evidence" value="ECO:0007669"/>
    <property type="project" value="InterPro"/>
</dbReference>
<dbReference type="GO" id="GO:0034098">
    <property type="term" value="C:VCP-NPL4-UFD1 AAA ATPase complex"/>
    <property type="evidence" value="ECO:0007669"/>
    <property type="project" value="TreeGrafter"/>
</dbReference>
<evidence type="ECO:0000256" key="2">
    <source>
        <dbReference type="ARBA" id="ARBA00012674"/>
    </source>
</evidence>
<dbReference type="GO" id="GO:0030970">
    <property type="term" value="P:retrograde protein transport, ER to cytosol"/>
    <property type="evidence" value="ECO:0007669"/>
    <property type="project" value="TreeGrafter"/>
</dbReference>
<comment type="catalytic activity">
    <reaction evidence="7">
        <text>ATP + H2O = ADP + phosphate + H(+)</text>
        <dbReference type="Rhea" id="RHEA:13065"/>
        <dbReference type="ChEBI" id="CHEBI:15377"/>
        <dbReference type="ChEBI" id="CHEBI:15378"/>
        <dbReference type="ChEBI" id="CHEBI:30616"/>
        <dbReference type="ChEBI" id="CHEBI:43474"/>
        <dbReference type="ChEBI" id="CHEBI:456216"/>
        <dbReference type="EC" id="3.6.4.6"/>
    </reaction>
</comment>
<dbReference type="PANTHER" id="PTHR23077">
    <property type="entry name" value="AAA-FAMILY ATPASE"/>
    <property type="match status" value="1"/>
</dbReference>
<feature type="compositionally biased region" description="Low complexity" evidence="8">
    <location>
        <begin position="20"/>
        <end position="29"/>
    </location>
</feature>
<dbReference type="InterPro" id="IPR041569">
    <property type="entry name" value="AAA_lid_3"/>
</dbReference>
<dbReference type="PANTHER" id="PTHR23077:SF63">
    <property type="entry name" value="TRANSITIONAL ENDOPLASMIC RETICULUM ATPASE"/>
    <property type="match status" value="1"/>
</dbReference>
<gene>
    <name evidence="12" type="ORF">NXF25_005515</name>
</gene>
<dbReference type="FunFam" id="3.40.50.300:FF:000012">
    <property type="entry name" value="Transitional endoplasmic reticulum ATPase"/>
    <property type="match status" value="1"/>
</dbReference>
<dbReference type="Pfam" id="PF00004">
    <property type="entry name" value="AAA"/>
    <property type="match status" value="2"/>
</dbReference>
<dbReference type="EC" id="3.6.4.6" evidence="2"/>
<evidence type="ECO:0000256" key="7">
    <source>
        <dbReference type="ARBA" id="ARBA00048883"/>
    </source>
</evidence>
<dbReference type="InterPro" id="IPR003960">
    <property type="entry name" value="ATPase_AAA_CS"/>
</dbReference>
<evidence type="ECO:0000256" key="8">
    <source>
        <dbReference type="SAM" id="MobiDB-lite"/>
    </source>
</evidence>
<evidence type="ECO:0000256" key="5">
    <source>
        <dbReference type="ARBA" id="ARBA00022840"/>
    </source>
</evidence>
<evidence type="ECO:0000256" key="6">
    <source>
        <dbReference type="ARBA" id="ARBA00031860"/>
    </source>
</evidence>
<dbReference type="SUPFAM" id="SSF50692">
    <property type="entry name" value="ADC-like"/>
    <property type="match status" value="1"/>
</dbReference>
<dbReference type="EMBL" id="JAOTOJ010000002">
    <property type="protein sequence ID" value="KAK9406741.1"/>
    <property type="molecule type" value="Genomic_DNA"/>
</dbReference>
<name>A0AAW1BWF7_CROAD</name>
<comment type="similarity">
    <text evidence="1">Belongs to the AAA ATPase family.</text>
</comment>
<dbReference type="SUPFAM" id="SSF54585">
    <property type="entry name" value="Cdc48 domain 2-like"/>
    <property type="match status" value="1"/>
</dbReference>
<dbReference type="InterPro" id="IPR050168">
    <property type="entry name" value="AAA_ATPase_domain"/>
</dbReference>
<accession>A0AAW1BWF7</accession>
<dbReference type="GO" id="GO:0005829">
    <property type="term" value="C:cytosol"/>
    <property type="evidence" value="ECO:0007669"/>
    <property type="project" value="TreeGrafter"/>
</dbReference>
<dbReference type="SMART" id="SM01072">
    <property type="entry name" value="CDC48_2"/>
    <property type="match status" value="1"/>
</dbReference>
<dbReference type="FunFam" id="3.40.50.300:FF:000048">
    <property type="entry name" value="Transitional endoplasmic reticulum ATPase"/>
    <property type="match status" value="1"/>
</dbReference>
<dbReference type="Gene3D" id="3.40.50.300">
    <property type="entry name" value="P-loop containing nucleotide triphosphate hydrolases"/>
    <property type="match status" value="2"/>
</dbReference>
<reference evidence="12 13" key="1">
    <citation type="journal article" date="2024" name="Proc. Natl. Acad. Sci. U.S.A.">
        <title>The genetic regulatory architecture and epigenomic basis for age-related changes in rattlesnake venom.</title>
        <authorList>
            <person name="Hogan M.P."/>
            <person name="Holding M.L."/>
            <person name="Nystrom G.S."/>
            <person name="Colston T.J."/>
            <person name="Bartlett D.A."/>
            <person name="Mason A.J."/>
            <person name="Ellsworth S.A."/>
            <person name="Rautsaw R.M."/>
            <person name="Lawrence K.C."/>
            <person name="Strickland J.L."/>
            <person name="He B."/>
            <person name="Fraser P."/>
            <person name="Margres M.J."/>
            <person name="Gilbert D.M."/>
            <person name="Gibbs H.L."/>
            <person name="Parkinson C.L."/>
            <person name="Rokyta D.R."/>
        </authorList>
    </citation>
    <scope>NUCLEOTIDE SEQUENCE [LARGE SCALE GENOMIC DNA]</scope>
    <source>
        <strain evidence="12">DRR0105</strain>
    </source>
</reference>
<comment type="caution">
    <text evidence="12">The sequence shown here is derived from an EMBL/GenBank/DDBJ whole genome shotgun (WGS) entry which is preliminary data.</text>
</comment>
<dbReference type="PROSITE" id="PS00674">
    <property type="entry name" value="AAA"/>
    <property type="match status" value="2"/>
</dbReference>
<dbReference type="InterPro" id="IPR003959">
    <property type="entry name" value="ATPase_AAA_core"/>
</dbReference>
<dbReference type="FunFam" id="2.40.40.20:FF:000003">
    <property type="entry name" value="Transitional endoplasmic reticulum ATPase"/>
    <property type="match status" value="1"/>
</dbReference>
<dbReference type="Gene3D" id="1.10.8.60">
    <property type="match status" value="1"/>
</dbReference>
<evidence type="ECO:0000259" key="10">
    <source>
        <dbReference type="SMART" id="SM01072"/>
    </source>
</evidence>
<dbReference type="GO" id="GO:0005524">
    <property type="term" value="F:ATP binding"/>
    <property type="evidence" value="ECO:0007669"/>
    <property type="project" value="UniProtKB-KW"/>
</dbReference>
<dbReference type="CDD" id="cd19519">
    <property type="entry name" value="RecA-like_CDC48_r1-like"/>
    <property type="match status" value="1"/>
</dbReference>
<evidence type="ECO:0000259" key="9">
    <source>
        <dbReference type="SMART" id="SM00382"/>
    </source>
</evidence>
<dbReference type="CDD" id="cd19528">
    <property type="entry name" value="RecA-like_CDC48_r2-like"/>
    <property type="match status" value="1"/>
</dbReference>
<dbReference type="SMART" id="SM01073">
    <property type="entry name" value="CDC48_N"/>
    <property type="match status" value="1"/>
</dbReference>
<dbReference type="FunFam" id="1.10.8.60:FF:000004">
    <property type="entry name" value="Cell division control 48"/>
    <property type="match status" value="1"/>
</dbReference>
<dbReference type="InterPro" id="IPR029067">
    <property type="entry name" value="CDC48_domain_2-like_sf"/>
</dbReference>
<dbReference type="GO" id="GO:0097352">
    <property type="term" value="P:autophagosome maturation"/>
    <property type="evidence" value="ECO:0007669"/>
    <property type="project" value="TreeGrafter"/>
</dbReference>
<keyword evidence="4" id="KW-0547">Nucleotide-binding</keyword>
<keyword evidence="5" id="KW-0067">ATP-binding</keyword>
<dbReference type="InterPro" id="IPR003338">
    <property type="entry name" value="CDC4_N-term_subdom"/>
</dbReference>
<dbReference type="Gene3D" id="6.10.20.150">
    <property type="match status" value="1"/>
</dbReference>
<feature type="region of interest" description="Disordered" evidence="8">
    <location>
        <begin position="16"/>
        <end position="85"/>
    </location>
</feature>
<feature type="domain" description="AAA+ ATPase" evidence="9">
    <location>
        <begin position="584"/>
        <end position="723"/>
    </location>
</feature>
<dbReference type="InterPro" id="IPR003593">
    <property type="entry name" value="AAA+_ATPase"/>
</dbReference>
<evidence type="ECO:0000256" key="4">
    <source>
        <dbReference type="ARBA" id="ARBA00022741"/>
    </source>
</evidence>
<dbReference type="Pfam" id="PF02933">
    <property type="entry name" value="CDC48_2"/>
    <property type="match status" value="1"/>
</dbReference>
<dbReference type="NCBIfam" id="TIGR01243">
    <property type="entry name" value="CDC48"/>
    <property type="match status" value="1"/>
</dbReference>
<dbReference type="AlphaFoldDB" id="A0AAW1BWF7"/>
<dbReference type="InterPro" id="IPR004201">
    <property type="entry name" value="Cdc48_dom2"/>
</dbReference>
<evidence type="ECO:0000256" key="1">
    <source>
        <dbReference type="ARBA" id="ARBA00006914"/>
    </source>
</evidence>